<name>Q76T49_9REOV</name>
<reference evidence="2" key="2">
    <citation type="submission" date="1996-04" db="EMBL/GenBank/DDBJ databases">
        <title>Persistent Reovirus Infection of L Cells Select Mutations in Viral Attachment Protein sigma 1 that Alter Oligomer Stability.</title>
        <authorList>
            <person name="Wilson G.J."/>
            <person name="Wetzel J.D."/>
            <person name="Puryear W."/>
            <person name="Bassel-Duby R."/>
            <person name="Dermody T.S."/>
        </authorList>
    </citation>
    <scope>NUCLEOTIDE SEQUENCE</scope>
    <source>
        <strain evidence="2">L/T2+C</strain>
        <strain evidence="1">L/T2+T3</strain>
    </source>
</reference>
<reference evidence="2" key="1">
    <citation type="journal article" date="1990" name="J. Virol.">
        <title>Structure of the reovirus cell-attachment protein: a model for the domain organization of sigma 1.</title>
        <authorList>
            <person name="Nibert M.L."/>
            <person name="Dermody T.S."/>
            <person name="Fields B.N."/>
        </authorList>
    </citation>
    <scope>NUCLEOTIDE SEQUENCE</scope>
    <source>
        <strain evidence="2">L/T2+C</strain>
        <strain evidence="1">L/T2+T3</strain>
    </source>
</reference>
<gene>
    <name evidence="2" type="primary">S1</name>
</gene>
<protein>
    <submittedName>
        <fullName evidence="2">Non-structural protein sigma 1s</fullName>
    </submittedName>
</protein>
<dbReference type="InterPro" id="IPR003478">
    <property type="entry name" value="Capsid_sigma_1s"/>
</dbReference>
<dbReference type="SMR" id="Q76T49"/>
<sequence>MENQPTRNTRSRKLRNKLKTSLLMSTGSVTSLIQSKDNWVDYLYACQPLNRELVRTAIELIDSSEMSPAYRLALAESIRVYPSWVTESMLQNSELASWIQSRIISLSEHQDWKLKYQPLLMTLDH</sequence>
<evidence type="ECO:0000313" key="1">
    <source>
        <dbReference type="EMBL" id="AAB03313.1"/>
    </source>
</evidence>
<proteinExistence type="predicted"/>
<dbReference type="EMBL" id="U53415">
    <property type="protein sequence ID" value="AAB03315.1"/>
    <property type="molecule type" value="Genomic_RNA"/>
</dbReference>
<accession>Q76T49</accession>
<dbReference type="Pfam" id="PF02454">
    <property type="entry name" value="Sigma_1s"/>
    <property type="match status" value="1"/>
</dbReference>
<dbReference type="EMBL" id="U53414">
    <property type="protein sequence ID" value="AAB03313.1"/>
    <property type="molecule type" value="Genomic_RNA"/>
</dbReference>
<organism evidence="2">
    <name type="scientific">Reovirus sp</name>
    <dbReference type="NCBI Taxonomy" id="10891"/>
    <lineage>
        <taxon>Viruses</taxon>
        <taxon>Riboviria</taxon>
        <taxon>Orthornavirae</taxon>
        <taxon>Duplornaviricota</taxon>
        <taxon>Resentoviricetes</taxon>
        <taxon>Reovirales</taxon>
    </lineage>
</organism>
<evidence type="ECO:0000313" key="2">
    <source>
        <dbReference type="EMBL" id="AAB03315.1"/>
    </source>
</evidence>
<dbReference type="GO" id="GO:0044003">
    <property type="term" value="P:symbiont-mediated perturbation of host process"/>
    <property type="evidence" value="ECO:0007669"/>
    <property type="project" value="InterPro"/>
</dbReference>